<name>A0ABT2YWS0_9RHOB</name>
<protein>
    <submittedName>
        <fullName evidence="1">Uncharacterized protein</fullName>
    </submittedName>
</protein>
<comment type="caution">
    <text evidence="1">The sequence shown here is derived from an EMBL/GenBank/DDBJ whole genome shotgun (WGS) entry which is preliminary data.</text>
</comment>
<keyword evidence="2" id="KW-1185">Reference proteome</keyword>
<reference evidence="1 2" key="1">
    <citation type="submission" date="2022-10" db="EMBL/GenBank/DDBJ databases">
        <title>Defluviimonas sp. nov., isolated from ocean surface water.</title>
        <authorList>
            <person name="He W."/>
            <person name="Wang L."/>
            <person name="Zhang D.-F."/>
        </authorList>
    </citation>
    <scope>NUCLEOTIDE SEQUENCE [LARGE SCALE GENOMIC DNA]</scope>
    <source>
        <strain evidence="1 2">WL0075</strain>
    </source>
</reference>
<evidence type="ECO:0000313" key="1">
    <source>
        <dbReference type="EMBL" id="MCV2863309.1"/>
    </source>
</evidence>
<evidence type="ECO:0000313" key="2">
    <source>
        <dbReference type="Proteomes" id="UP001652503"/>
    </source>
</evidence>
<proteinExistence type="predicted"/>
<organism evidence="1 2">
    <name type="scientific">Albidovulum sediminicola</name>
    <dbReference type="NCBI Taxonomy" id="2984331"/>
    <lineage>
        <taxon>Bacteria</taxon>
        <taxon>Pseudomonadati</taxon>
        <taxon>Pseudomonadota</taxon>
        <taxon>Alphaproteobacteria</taxon>
        <taxon>Rhodobacterales</taxon>
        <taxon>Paracoccaceae</taxon>
        <taxon>Albidovulum</taxon>
    </lineage>
</organism>
<gene>
    <name evidence="1" type="ORF">OE647_00990</name>
</gene>
<dbReference type="RefSeq" id="WP_263719719.1">
    <property type="nucleotide sequence ID" value="NZ_JAOWLA010000001.1"/>
</dbReference>
<sequence>MDKYSDLPTTLTAPAREAAAIVPSDGDDLASLPRAIFVGTAGDVAVTMAGGQSVTLRGVAAGSTLPIRVRRVLATGTTAADLVALW</sequence>
<accession>A0ABT2YWS0</accession>
<dbReference type="Proteomes" id="UP001652503">
    <property type="component" value="Unassembled WGS sequence"/>
</dbReference>
<dbReference type="EMBL" id="JAOWLA010000001">
    <property type="protein sequence ID" value="MCV2863309.1"/>
    <property type="molecule type" value="Genomic_DNA"/>
</dbReference>